<dbReference type="PhylomeDB" id="Q8TQM5"/>
<dbReference type="PANTHER" id="PTHR33653">
    <property type="entry name" value="RIBONUCLEASE VAPC2"/>
    <property type="match status" value="1"/>
</dbReference>
<dbReference type="STRING" id="188937.MA_1515"/>
<proteinExistence type="inferred from homology"/>
<dbReference type="Pfam" id="PF01850">
    <property type="entry name" value="PIN"/>
    <property type="match status" value="1"/>
</dbReference>
<keyword evidence="9" id="KW-1185">Reference proteome</keyword>
<evidence type="ECO:0000256" key="6">
    <source>
        <dbReference type="ARBA" id="ARBA00038093"/>
    </source>
</evidence>
<dbReference type="SUPFAM" id="SSF88723">
    <property type="entry name" value="PIN domain-like"/>
    <property type="match status" value="1"/>
</dbReference>
<dbReference type="InterPro" id="IPR002716">
    <property type="entry name" value="PIN_dom"/>
</dbReference>
<dbReference type="EnsemblBacteria" id="AAM04929">
    <property type="protein sequence ID" value="AAM04929"/>
    <property type="gene ID" value="MA_1515"/>
</dbReference>
<evidence type="ECO:0000256" key="1">
    <source>
        <dbReference type="ARBA" id="ARBA00001946"/>
    </source>
</evidence>
<dbReference type="InterPro" id="IPR050556">
    <property type="entry name" value="Type_II_TA_system_RNase"/>
</dbReference>
<dbReference type="PANTHER" id="PTHR33653:SF1">
    <property type="entry name" value="RIBONUCLEASE VAPC2"/>
    <property type="match status" value="1"/>
</dbReference>
<sequence>MIEMPVLDTSFIVALLRGEPEAHQKLAEMEAEEVPLSTTEINVLELYRGAYLFRKKYQNLEEIKKLLECFQVLELEEPVYEIFASLSARLLSEGKPIGAFDELIAAITLLQEEQIVTRDEHFKRVPGLEVITY</sequence>
<reference evidence="8 9" key="1">
    <citation type="journal article" date="2002" name="Genome Res.">
        <title>The genome of Methanosarcina acetivorans reveals extensive metabolic and physiological diversity.</title>
        <authorList>
            <person name="Galagan J.E."/>
            <person name="Nusbaum C."/>
            <person name="Roy A."/>
            <person name="Endrizzi M.G."/>
            <person name="Macdonald P."/>
            <person name="FitzHugh W."/>
            <person name="Calvo S."/>
            <person name="Engels R."/>
            <person name="Smirnov S."/>
            <person name="Atnoor D."/>
            <person name="Brown A."/>
            <person name="Allen N."/>
            <person name="Naylor J."/>
            <person name="Stange-Thomann N."/>
            <person name="DeArellano K."/>
            <person name="Johnson R."/>
            <person name="Linton L."/>
            <person name="McEwan P."/>
            <person name="McKernan K."/>
            <person name="Talamas J."/>
            <person name="Tirrell A."/>
            <person name="Ye W."/>
            <person name="Zimmer A."/>
            <person name="Barber R.D."/>
            <person name="Cann I."/>
            <person name="Graham D.E."/>
            <person name="Grahame D.A."/>
            <person name="Guss A."/>
            <person name="Hedderich R."/>
            <person name="Ingram-Smith C."/>
            <person name="Kuettner C.H."/>
            <person name="Krzycki J.A."/>
            <person name="Leigh J.A."/>
            <person name="Li W."/>
            <person name="Liu J."/>
            <person name="Mukhopadhyay B."/>
            <person name="Reeve J.N."/>
            <person name="Smith K."/>
            <person name="Springer T.A."/>
            <person name="Umayam L.A."/>
            <person name="White O."/>
            <person name="White R.H."/>
            <person name="de Macario E.C."/>
            <person name="Ferry J.G."/>
            <person name="Jarrell K.F."/>
            <person name="Jing H."/>
            <person name="Macario A.J.L."/>
            <person name="Paulsen I."/>
            <person name="Pritchett M."/>
            <person name="Sowers K.R."/>
            <person name="Swanson R.V."/>
            <person name="Zinder S.H."/>
            <person name="Lander E."/>
            <person name="Metcalf W.W."/>
            <person name="Birren B."/>
        </authorList>
    </citation>
    <scope>NUCLEOTIDE SEQUENCE [LARGE SCALE GENOMIC DNA]</scope>
    <source>
        <strain evidence="9">ATCC 35395 / DSM 2834 / JCM 12185 / C2A</strain>
    </source>
</reference>
<dbReference type="GO" id="GO:0016787">
    <property type="term" value="F:hydrolase activity"/>
    <property type="evidence" value="ECO:0007669"/>
    <property type="project" value="UniProtKB-KW"/>
</dbReference>
<dbReference type="Proteomes" id="UP000002487">
    <property type="component" value="Chromosome"/>
</dbReference>
<dbReference type="KEGG" id="mac:MA_1515"/>
<dbReference type="EMBL" id="AE010299">
    <property type="protein sequence ID" value="AAM04929.1"/>
    <property type="molecule type" value="Genomic_DNA"/>
</dbReference>
<dbReference type="CDD" id="cd09881">
    <property type="entry name" value="PIN_VapC4-5_FitB-like"/>
    <property type="match status" value="1"/>
</dbReference>
<evidence type="ECO:0000313" key="8">
    <source>
        <dbReference type="EMBL" id="AAM04929.1"/>
    </source>
</evidence>
<gene>
    <name evidence="8" type="ordered locus">MA_1515</name>
</gene>
<keyword evidence="4" id="KW-0378">Hydrolase</keyword>
<keyword evidence="3" id="KW-0479">Metal-binding</keyword>
<dbReference type="GO" id="GO:0004521">
    <property type="term" value="F:RNA endonuclease activity"/>
    <property type="evidence" value="ECO:0000318"/>
    <property type="project" value="GO_Central"/>
</dbReference>
<keyword evidence="5" id="KW-0460">Magnesium</keyword>
<dbReference type="HOGENOM" id="CLU_118482_3_2_2"/>
<name>Q8TQM5_METAC</name>
<evidence type="ECO:0000256" key="2">
    <source>
        <dbReference type="ARBA" id="ARBA00022722"/>
    </source>
</evidence>
<protein>
    <recommendedName>
        <fullName evidence="7">PIN domain-containing protein</fullName>
    </recommendedName>
</protein>
<dbReference type="GO" id="GO:0046872">
    <property type="term" value="F:metal ion binding"/>
    <property type="evidence" value="ECO:0007669"/>
    <property type="project" value="UniProtKB-KW"/>
</dbReference>
<evidence type="ECO:0000259" key="7">
    <source>
        <dbReference type="Pfam" id="PF01850"/>
    </source>
</evidence>
<comment type="similarity">
    <text evidence="6">Belongs to the PINc/VapC protein family.</text>
</comment>
<dbReference type="InParanoid" id="Q8TQM5"/>
<dbReference type="AlphaFoldDB" id="Q8TQM5"/>
<feature type="domain" description="PIN" evidence="7">
    <location>
        <begin position="6"/>
        <end position="127"/>
    </location>
</feature>
<dbReference type="Gene3D" id="3.40.50.1010">
    <property type="entry name" value="5'-nuclease"/>
    <property type="match status" value="1"/>
</dbReference>
<accession>Q8TQM5</accession>
<evidence type="ECO:0000313" key="9">
    <source>
        <dbReference type="Proteomes" id="UP000002487"/>
    </source>
</evidence>
<evidence type="ECO:0000256" key="4">
    <source>
        <dbReference type="ARBA" id="ARBA00022801"/>
    </source>
</evidence>
<evidence type="ECO:0000256" key="5">
    <source>
        <dbReference type="ARBA" id="ARBA00022842"/>
    </source>
</evidence>
<evidence type="ECO:0000256" key="3">
    <source>
        <dbReference type="ARBA" id="ARBA00022723"/>
    </source>
</evidence>
<organism evidence="8 9">
    <name type="scientific">Methanosarcina acetivorans (strain ATCC 35395 / DSM 2834 / JCM 12185 / C2A)</name>
    <dbReference type="NCBI Taxonomy" id="188937"/>
    <lineage>
        <taxon>Archaea</taxon>
        <taxon>Methanobacteriati</taxon>
        <taxon>Methanobacteriota</taxon>
        <taxon>Stenosarchaea group</taxon>
        <taxon>Methanomicrobia</taxon>
        <taxon>Methanosarcinales</taxon>
        <taxon>Methanosarcinaceae</taxon>
        <taxon>Methanosarcina</taxon>
    </lineage>
</organism>
<dbReference type="InterPro" id="IPR029060">
    <property type="entry name" value="PIN-like_dom_sf"/>
</dbReference>
<keyword evidence="2" id="KW-0540">Nuclease</keyword>
<comment type="cofactor">
    <cofactor evidence="1">
        <name>Mg(2+)</name>
        <dbReference type="ChEBI" id="CHEBI:18420"/>
    </cofactor>
</comment>